<dbReference type="SMART" id="SM00354">
    <property type="entry name" value="HTH_LACI"/>
    <property type="match status" value="1"/>
</dbReference>
<dbReference type="PROSITE" id="PS50932">
    <property type="entry name" value="HTH_LACI_2"/>
    <property type="match status" value="1"/>
</dbReference>
<dbReference type="RefSeq" id="WP_227425347.1">
    <property type="nucleotide sequence ID" value="NZ_CP071868.1"/>
</dbReference>
<dbReference type="SUPFAM" id="SSF47413">
    <property type="entry name" value="lambda repressor-like DNA-binding domains"/>
    <property type="match status" value="1"/>
</dbReference>
<dbReference type="KEGG" id="psic:J4E96_08595"/>
<keyword evidence="3" id="KW-0804">Transcription</keyword>
<organism evidence="5 6">
    <name type="scientific">Pengzhenrongella sicca</name>
    <dbReference type="NCBI Taxonomy" id="2819238"/>
    <lineage>
        <taxon>Bacteria</taxon>
        <taxon>Bacillati</taxon>
        <taxon>Actinomycetota</taxon>
        <taxon>Actinomycetes</taxon>
        <taxon>Micrococcales</taxon>
        <taxon>Pengzhenrongella</taxon>
    </lineage>
</organism>
<dbReference type="SUPFAM" id="SSF53822">
    <property type="entry name" value="Periplasmic binding protein-like I"/>
    <property type="match status" value="1"/>
</dbReference>
<evidence type="ECO:0000313" key="5">
    <source>
        <dbReference type="EMBL" id="QTE30967.1"/>
    </source>
</evidence>
<dbReference type="PANTHER" id="PTHR30146:SF109">
    <property type="entry name" value="HTH-TYPE TRANSCRIPTIONAL REGULATOR GALS"/>
    <property type="match status" value="1"/>
</dbReference>
<keyword evidence="6" id="KW-1185">Reference proteome</keyword>
<dbReference type="Gene3D" id="1.10.260.40">
    <property type="entry name" value="lambda repressor-like DNA-binding domains"/>
    <property type="match status" value="1"/>
</dbReference>
<dbReference type="InterPro" id="IPR010982">
    <property type="entry name" value="Lambda_DNA-bd_dom_sf"/>
</dbReference>
<evidence type="ECO:0000256" key="2">
    <source>
        <dbReference type="ARBA" id="ARBA00023125"/>
    </source>
</evidence>
<dbReference type="CDD" id="cd06267">
    <property type="entry name" value="PBP1_LacI_sugar_binding-like"/>
    <property type="match status" value="1"/>
</dbReference>
<keyword evidence="1" id="KW-0805">Transcription regulation</keyword>
<keyword evidence="2 5" id="KW-0238">DNA-binding</keyword>
<name>A0A8A4ZKA6_9MICO</name>
<dbReference type="CDD" id="cd01392">
    <property type="entry name" value="HTH_LacI"/>
    <property type="match status" value="1"/>
</dbReference>
<dbReference type="Pfam" id="PF00356">
    <property type="entry name" value="LacI"/>
    <property type="match status" value="1"/>
</dbReference>
<dbReference type="PANTHER" id="PTHR30146">
    <property type="entry name" value="LACI-RELATED TRANSCRIPTIONAL REPRESSOR"/>
    <property type="match status" value="1"/>
</dbReference>
<evidence type="ECO:0000313" key="6">
    <source>
        <dbReference type="Proteomes" id="UP000663937"/>
    </source>
</evidence>
<dbReference type="PROSITE" id="PS00356">
    <property type="entry name" value="HTH_LACI_1"/>
    <property type="match status" value="1"/>
</dbReference>
<dbReference type="GO" id="GO:0000976">
    <property type="term" value="F:transcription cis-regulatory region binding"/>
    <property type="evidence" value="ECO:0007669"/>
    <property type="project" value="TreeGrafter"/>
</dbReference>
<reference evidence="5" key="1">
    <citation type="submission" date="2021-03" db="EMBL/GenBank/DDBJ databases">
        <title>Pengzhenrongella sicca gen. nov., sp. nov., a new member of suborder Micrococcineae isolated from High-Arctic tundra soil.</title>
        <authorList>
            <person name="Peng F."/>
        </authorList>
    </citation>
    <scope>NUCLEOTIDE SEQUENCE</scope>
    <source>
        <strain evidence="5">LRZ-2</strain>
    </source>
</reference>
<dbReference type="GO" id="GO:0003700">
    <property type="term" value="F:DNA-binding transcription factor activity"/>
    <property type="evidence" value="ECO:0007669"/>
    <property type="project" value="TreeGrafter"/>
</dbReference>
<evidence type="ECO:0000259" key="4">
    <source>
        <dbReference type="PROSITE" id="PS50932"/>
    </source>
</evidence>
<evidence type="ECO:0000256" key="1">
    <source>
        <dbReference type="ARBA" id="ARBA00023015"/>
    </source>
</evidence>
<dbReference type="Pfam" id="PF13377">
    <property type="entry name" value="Peripla_BP_3"/>
    <property type="match status" value="1"/>
</dbReference>
<proteinExistence type="predicted"/>
<feature type="domain" description="HTH lacI-type" evidence="4">
    <location>
        <begin position="8"/>
        <end position="62"/>
    </location>
</feature>
<sequence length="337" mass="34954">MKTPTARPTLVDLARVAGVSRATAARVMAGGTSVRPDLALRVHQAAESLGYRTNVAARALRRGKAGAVALVAPGGDMEGLVGPFIGAPIQSASAALLAHGLQPVLLLEDGLNTETLVRHLSSGHVDAAIVILQREALLMFRHLDEVPVPVVFVGKASGDLDPASIYVDCDHYGGARLAARALLTAGRRHISTIAGPAYYLPATQRLQGFLDEFEEWGVRPGPVAAGDFSLGSGSAAMAQLLRRAPDIDGLFAASDLMAVGALRVLEAAGRRAPNDISVVGFDDTVVAQTSNPPLTSVHQPFREMGAAAAGLALTMLDGGTVTESVLLPTTLTVRESV</sequence>
<dbReference type="AlphaFoldDB" id="A0A8A4ZKA6"/>
<dbReference type="InterPro" id="IPR000843">
    <property type="entry name" value="HTH_LacI"/>
</dbReference>
<evidence type="ECO:0000256" key="3">
    <source>
        <dbReference type="ARBA" id="ARBA00023163"/>
    </source>
</evidence>
<accession>A0A8A4ZKA6</accession>
<dbReference type="EMBL" id="CP071868">
    <property type="protein sequence ID" value="QTE30967.1"/>
    <property type="molecule type" value="Genomic_DNA"/>
</dbReference>
<dbReference type="InterPro" id="IPR028082">
    <property type="entry name" value="Peripla_BP_I"/>
</dbReference>
<dbReference type="Proteomes" id="UP000663937">
    <property type="component" value="Chromosome"/>
</dbReference>
<protein>
    <submittedName>
        <fullName evidence="5">LacI family DNA-binding transcriptional regulator</fullName>
    </submittedName>
</protein>
<dbReference type="InterPro" id="IPR046335">
    <property type="entry name" value="LacI/GalR-like_sensor"/>
</dbReference>
<gene>
    <name evidence="5" type="ORF">J4E96_08595</name>
</gene>
<dbReference type="Gene3D" id="3.40.50.2300">
    <property type="match status" value="2"/>
</dbReference>